<gene>
    <name evidence="2" type="ORF">DDE83_002061</name>
</gene>
<keyword evidence="3" id="KW-1185">Reference proteome</keyword>
<feature type="chain" id="PRO_5016654292" evidence="1">
    <location>
        <begin position="19"/>
        <end position="122"/>
    </location>
</feature>
<dbReference type="EMBL" id="QGDH01000021">
    <property type="protein sequence ID" value="RAR14489.1"/>
    <property type="molecule type" value="Genomic_DNA"/>
</dbReference>
<sequence length="122" mass="12509">MRNSTVLMIALAATATVAAPVYNDYAIISKSEASASASSAAAAAAAARVITLAVPMPPFHTDSLTATVPEEWEKPAVATAAAAVTGGGGAPIVVISEDDEYEKEVKKVNERSEWYGPACTIL</sequence>
<proteinExistence type="predicted"/>
<protein>
    <submittedName>
        <fullName evidence="2">Uncharacterized protein</fullName>
    </submittedName>
</protein>
<evidence type="ECO:0000313" key="2">
    <source>
        <dbReference type="EMBL" id="RAR14489.1"/>
    </source>
</evidence>
<dbReference type="AlphaFoldDB" id="A0A364NAZ1"/>
<organism evidence="2 3">
    <name type="scientific">Stemphylium lycopersici</name>
    <name type="common">Tomato gray leaf spot disease fungus</name>
    <name type="synonym">Thyrospora lycopersici</name>
    <dbReference type="NCBI Taxonomy" id="183478"/>
    <lineage>
        <taxon>Eukaryota</taxon>
        <taxon>Fungi</taxon>
        <taxon>Dikarya</taxon>
        <taxon>Ascomycota</taxon>
        <taxon>Pezizomycotina</taxon>
        <taxon>Dothideomycetes</taxon>
        <taxon>Pleosporomycetidae</taxon>
        <taxon>Pleosporales</taxon>
        <taxon>Pleosporineae</taxon>
        <taxon>Pleosporaceae</taxon>
        <taxon>Stemphylium</taxon>
    </lineage>
</organism>
<feature type="signal peptide" evidence="1">
    <location>
        <begin position="1"/>
        <end position="18"/>
    </location>
</feature>
<evidence type="ECO:0000313" key="3">
    <source>
        <dbReference type="Proteomes" id="UP000249619"/>
    </source>
</evidence>
<dbReference type="Proteomes" id="UP000249619">
    <property type="component" value="Unassembled WGS sequence"/>
</dbReference>
<evidence type="ECO:0000256" key="1">
    <source>
        <dbReference type="SAM" id="SignalP"/>
    </source>
</evidence>
<comment type="caution">
    <text evidence="2">The sequence shown here is derived from an EMBL/GenBank/DDBJ whole genome shotgun (WGS) entry which is preliminary data.</text>
</comment>
<reference evidence="3" key="1">
    <citation type="submission" date="2018-05" db="EMBL/GenBank/DDBJ databases">
        <title>Draft genome sequence of Stemphylium lycopersici strain CIDEFI 213.</title>
        <authorList>
            <person name="Medina R."/>
            <person name="Franco M.E.E."/>
            <person name="Lucentini C.G."/>
            <person name="Saparrat M.C.N."/>
            <person name="Balatti P.A."/>
        </authorList>
    </citation>
    <scope>NUCLEOTIDE SEQUENCE [LARGE SCALE GENOMIC DNA]</scope>
    <source>
        <strain evidence="3">CIDEFI 213</strain>
    </source>
</reference>
<accession>A0A364NAZ1</accession>
<name>A0A364NAZ1_STELY</name>
<keyword evidence="1" id="KW-0732">Signal</keyword>